<sequence length="144" mass="15450">MAQMLHFGLNAGFLPKVASAVSHSLPLHFARFVKGDASEFLCPVQALETYTERQSLCANLIAFLTATPGPTRGSPPCLVEQTFSIEGHHLTAGVRCHSTKSLNTSLIAMTRVSLETICAAASWTSRHFSEIVSAYNSSIVGDLV</sequence>
<keyword evidence="2" id="KW-1185">Reference proteome</keyword>
<reference evidence="1 2" key="1">
    <citation type="submission" date="2021-06" db="EMBL/GenBank/DDBJ databases">
        <authorList>
            <person name="Palmer J.M."/>
        </authorList>
    </citation>
    <scope>NUCLEOTIDE SEQUENCE [LARGE SCALE GENOMIC DNA]</scope>
    <source>
        <strain evidence="1 2">XR_2019</strain>
        <tissue evidence="1">Muscle</tissue>
    </source>
</reference>
<gene>
    <name evidence="1" type="ORF">XENORESO_020353</name>
</gene>
<evidence type="ECO:0000313" key="1">
    <source>
        <dbReference type="EMBL" id="MEQ2262750.1"/>
    </source>
</evidence>
<organism evidence="1 2">
    <name type="scientific">Xenotaenia resolanae</name>
    <dbReference type="NCBI Taxonomy" id="208358"/>
    <lineage>
        <taxon>Eukaryota</taxon>
        <taxon>Metazoa</taxon>
        <taxon>Chordata</taxon>
        <taxon>Craniata</taxon>
        <taxon>Vertebrata</taxon>
        <taxon>Euteleostomi</taxon>
        <taxon>Actinopterygii</taxon>
        <taxon>Neopterygii</taxon>
        <taxon>Teleostei</taxon>
        <taxon>Neoteleostei</taxon>
        <taxon>Acanthomorphata</taxon>
        <taxon>Ovalentaria</taxon>
        <taxon>Atherinomorphae</taxon>
        <taxon>Cyprinodontiformes</taxon>
        <taxon>Goodeidae</taxon>
        <taxon>Xenotaenia</taxon>
    </lineage>
</organism>
<name>A0ABV0VZT2_9TELE</name>
<comment type="caution">
    <text evidence="1">The sequence shown here is derived from an EMBL/GenBank/DDBJ whole genome shotgun (WGS) entry which is preliminary data.</text>
</comment>
<evidence type="ECO:0000313" key="2">
    <source>
        <dbReference type="Proteomes" id="UP001444071"/>
    </source>
</evidence>
<dbReference type="Proteomes" id="UP001444071">
    <property type="component" value="Unassembled WGS sequence"/>
</dbReference>
<accession>A0ABV0VZT2</accession>
<proteinExistence type="predicted"/>
<dbReference type="EMBL" id="JAHRIM010020819">
    <property type="protein sequence ID" value="MEQ2262750.1"/>
    <property type="molecule type" value="Genomic_DNA"/>
</dbReference>
<protein>
    <submittedName>
        <fullName evidence="1">Uncharacterized protein</fullName>
    </submittedName>
</protein>